<feature type="non-terminal residue" evidence="1">
    <location>
        <position position="105"/>
    </location>
</feature>
<organism evidence="1 2">
    <name type="scientific">Brassica campestris</name>
    <name type="common">Field mustard</name>
    <dbReference type="NCBI Taxonomy" id="3711"/>
    <lineage>
        <taxon>Eukaryota</taxon>
        <taxon>Viridiplantae</taxon>
        <taxon>Streptophyta</taxon>
        <taxon>Embryophyta</taxon>
        <taxon>Tracheophyta</taxon>
        <taxon>Spermatophyta</taxon>
        <taxon>Magnoliopsida</taxon>
        <taxon>eudicotyledons</taxon>
        <taxon>Gunneridae</taxon>
        <taxon>Pentapetalae</taxon>
        <taxon>rosids</taxon>
        <taxon>malvids</taxon>
        <taxon>Brassicales</taxon>
        <taxon>Brassicaceae</taxon>
        <taxon>Brassiceae</taxon>
        <taxon>Brassica</taxon>
    </lineage>
</organism>
<reference evidence="1 2" key="1">
    <citation type="submission" date="2021-07" db="EMBL/GenBank/DDBJ databases">
        <authorList>
            <consortium name="Genoscope - CEA"/>
            <person name="William W."/>
        </authorList>
    </citation>
    <scope>NUCLEOTIDE SEQUENCE [LARGE SCALE GENOMIC DNA]</scope>
</reference>
<protein>
    <submittedName>
        <fullName evidence="1">Uncharacterized protein</fullName>
    </submittedName>
</protein>
<name>A0A8D9LVS1_BRACM</name>
<accession>A0A8D9LVS1</accession>
<dbReference type="AlphaFoldDB" id="A0A8D9LVS1"/>
<dbReference type="Gramene" id="A01p25380.2_BraZ1">
    <property type="protein sequence ID" value="A01p25380.2_BraZ1.CDS"/>
    <property type="gene ID" value="A01g25380.2_BraZ1"/>
</dbReference>
<sequence length="105" mass="12295">QDALSSKQYNIHVSSNNILPPLKSFAEQSSRCWFSDWSNFRVRTKDKPMEHSAMKYISYLLKQKGKKITNKELVLGVREFLEYECYAQQPGLNHRDSNTYAPFIC</sequence>
<gene>
    <name evidence="1" type="ORF">BRAPAZ1V2_A01P25380.2</name>
</gene>
<dbReference type="Proteomes" id="UP000694005">
    <property type="component" value="Chromosome A01"/>
</dbReference>
<evidence type="ECO:0000313" key="2">
    <source>
        <dbReference type="Proteomes" id="UP000694005"/>
    </source>
</evidence>
<dbReference type="EMBL" id="LS974617">
    <property type="protein sequence ID" value="CAG7888462.1"/>
    <property type="molecule type" value="Genomic_DNA"/>
</dbReference>
<evidence type="ECO:0000313" key="1">
    <source>
        <dbReference type="EMBL" id="CAG7888462.1"/>
    </source>
</evidence>
<proteinExistence type="predicted"/>